<dbReference type="SUPFAM" id="SSF69593">
    <property type="entry name" value="Glycerol-3-phosphate (1)-acyltransferase"/>
    <property type="match status" value="1"/>
</dbReference>
<gene>
    <name evidence="5" type="ORF">ILT43_17400</name>
</gene>
<dbReference type="PANTHER" id="PTHR10434:SF40">
    <property type="entry name" value="1-ACYL-SN-GLYCEROL-3-PHOSPHATE ACYLTRANSFERASE"/>
    <property type="match status" value="1"/>
</dbReference>
<organism evidence="5 6">
    <name type="scientific">Sphingomonas longa</name>
    <dbReference type="NCBI Taxonomy" id="2778730"/>
    <lineage>
        <taxon>Bacteria</taxon>
        <taxon>Pseudomonadati</taxon>
        <taxon>Pseudomonadota</taxon>
        <taxon>Alphaproteobacteria</taxon>
        <taxon>Sphingomonadales</taxon>
        <taxon>Sphingomonadaceae</taxon>
        <taxon>Sphingomonas</taxon>
    </lineage>
</organism>
<dbReference type="Pfam" id="PF01553">
    <property type="entry name" value="Acyltransferase"/>
    <property type="match status" value="1"/>
</dbReference>
<evidence type="ECO:0000313" key="6">
    <source>
        <dbReference type="Proteomes" id="UP000763641"/>
    </source>
</evidence>
<accession>A0ABS2DB46</accession>
<dbReference type="InterPro" id="IPR002123">
    <property type="entry name" value="Plipid/glycerol_acylTrfase"/>
</dbReference>
<evidence type="ECO:0000256" key="3">
    <source>
        <dbReference type="ARBA" id="ARBA00023315"/>
    </source>
</evidence>
<reference evidence="5 6" key="1">
    <citation type="submission" date="2020-12" db="EMBL/GenBank/DDBJ databases">
        <title>Sphingomonas sp.</title>
        <authorList>
            <person name="Kim M.K."/>
        </authorList>
    </citation>
    <scope>NUCLEOTIDE SEQUENCE [LARGE SCALE GENOMIC DNA]</scope>
    <source>
        <strain evidence="5 6">BT552</strain>
    </source>
</reference>
<keyword evidence="6" id="KW-1185">Reference proteome</keyword>
<sequence>MIVRLRNILFALVFWTGSVPIVLFAPVGALFGRRVLRVYVRGWVKYHVWCARIFLGITVRVEGPKPTGQVLYVAKHQSMFDAIIAPDLFQAPVIVLKRELADIPVWGWAAKRYGAIAVDREASGVALRRMLREAAAARTAGRSVLIFPEGTRVAAGEQPPLRPGFAGLYRSLNLPMVSIANDSGRLWPRKGLKLPGVVTFRYGEPVPPGLPRDEAEAQAHAGINVLDTAAD</sequence>
<comment type="pathway">
    <text evidence="1">Lipid metabolism.</text>
</comment>
<dbReference type="PANTHER" id="PTHR10434">
    <property type="entry name" value="1-ACYL-SN-GLYCEROL-3-PHOSPHATE ACYLTRANSFERASE"/>
    <property type="match status" value="1"/>
</dbReference>
<feature type="domain" description="Phospholipid/glycerol acyltransferase" evidence="4">
    <location>
        <begin position="70"/>
        <end position="181"/>
    </location>
</feature>
<dbReference type="CDD" id="cd07989">
    <property type="entry name" value="LPLAT_AGPAT-like"/>
    <property type="match status" value="1"/>
</dbReference>
<evidence type="ECO:0000256" key="1">
    <source>
        <dbReference type="ARBA" id="ARBA00005189"/>
    </source>
</evidence>
<evidence type="ECO:0000259" key="4">
    <source>
        <dbReference type="SMART" id="SM00563"/>
    </source>
</evidence>
<dbReference type="SMART" id="SM00563">
    <property type="entry name" value="PlsC"/>
    <property type="match status" value="1"/>
</dbReference>
<keyword evidence="3 5" id="KW-0012">Acyltransferase</keyword>
<dbReference type="GO" id="GO:0016746">
    <property type="term" value="F:acyltransferase activity"/>
    <property type="evidence" value="ECO:0007669"/>
    <property type="project" value="UniProtKB-KW"/>
</dbReference>
<dbReference type="Proteomes" id="UP000763641">
    <property type="component" value="Unassembled WGS sequence"/>
</dbReference>
<name>A0ABS2DB46_9SPHN</name>
<proteinExistence type="predicted"/>
<protein>
    <submittedName>
        <fullName evidence="5">1-acyl-sn-glycerol-3-phosphate acyltransferase</fullName>
    </submittedName>
</protein>
<evidence type="ECO:0000313" key="5">
    <source>
        <dbReference type="EMBL" id="MBM6578162.1"/>
    </source>
</evidence>
<comment type="caution">
    <text evidence="5">The sequence shown here is derived from an EMBL/GenBank/DDBJ whole genome shotgun (WGS) entry which is preliminary data.</text>
</comment>
<dbReference type="RefSeq" id="WP_204200255.1">
    <property type="nucleotide sequence ID" value="NZ_JAFEMC010000006.1"/>
</dbReference>
<evidence type="ECO:0000256" key="2">
    <source>
        <dbReference type="ARBA" id="ARBA00022679"/>
    </source>
</evidence>
<keyword evidence="2" id="KW-0808">Transferase</keyword>
<dbReference type="EMBL" id="JAFEMC010000006">
    <property type="protein sequence ID" value="MBM6578162.1"/>
    <property type="molecule type" value="Genomic_DNA"/>
</dbReference>